<protein>
    <submittedName>
        <fullName evidence="1">Uncharacterized protein</fullName>
    </submittedName>
</protein>
<accession>A0A1G2GX81</accession>
<name>A0A1G2GX81_9BACT</name>
<dbReference type="AlphaFoldDB" id="A0A1G2GX81"/>
<reference evidence="1 2" key="1">
    <citation type="journal article" date="2016" name="Nat. Commun.">
        <title>Thousands of microbial genomes shed light on interconnected biogeochemical processes in an aquifer system.</title>
        <authorList>
            <person name="Anantharaman K."/>
            <person name="Brown C.T."/>
            <person name="Hug L.A."/>
            <person name="Sharon I."/>
            <person name="Castelle C.J."/>
            <person name="Probst A.J."/>
            <person name="Thomas B.C."/>
            <person name="Singh A."/>
            <person name="Wilkins M.J."/>
            <person name="Karaoz U."/>
            <person name="Brodie E.L."/>
            <person name="Williams K.H."/>
            <person name="Hubbard S.S."/>
            <person name="Banfield J.F."/>
        </authorList>
    </citation>
    <scope>NUCLEOTIDE SEQUENCE [LARGE SCALE GENOMIC DNA]</scope>
</reference>
<comment type="caution">
    <text evidence="1">The sequence shown here is derived from an EMBL/GenBank/DDBJ whole genome shotgun (WGS) entry which is preliminary data.</text>
</comment>
<gene>
    <name evidence="1" type="ORF">A3H64_00815</name>
</gene>
<evidence type="ECO:0000313" key="1">
    <source>
        <dbReference type="EMBL" id="OGZ54825.1"/>
    </source>
</evidence>
<sequence length="88" mass="10609">MKKIWGEKIMAKLKKTRPKNPEKYRITLDISKEEHAEMLDFMRQRRIRTLNQLFRSSVNLHRRIVTFADDNTFTIKKGDKEVTVLLVY</sequence>
<proteinExistence type="predicted"/>
<evidence type="ECO:0000313" key="2">
    <source>
        <dbReference type="Proteomes" id="UP000178186"/>
    </source>
</evidence>
<dbReference type="EMBL" id="MHNY01000038">
    <property type="protein sequence ID" value="OGZ54825.1"/>
    <property type="molecule type" value="Genomic_DNA"/>
</dbReference>
<dbReference type="Proteomes" id="UP000178186">
    <property type="component" value="Unassembled WGS sequence"/>
</dbReference>
<organism evidence="1 2">
    <name type="scientific">Candidatus Ryanbacteria bacterium RIFCSPLOWO2_02_FULL_45_11c</name>
    <dbReference type="NCBI Taxonomy" id="1802128"/>
    <lineage>
        <taxon>Bacteria</taxon>
        <taxon>Candidatus Ryaniibacteriota</taxon>
    </lineage>
</organism>